<dbReference type="EMBL" id="JBHRSS010000001">
    <property type="protein sequence ID" value="MFC3102787.1"/>
    <property type="molecule type" value="Genomic_DNA"/>
</dbReference>
<keyword evidence="4" id="KW-1185">Reference proteome</keyword>
<evidence type="ECO:0000256" key="2">
    <source>
        <dbReference type="PROSITE-ProRule" id="PRU01282"/>
    </source>
</evidence>
<dbReference type="Pfam" id="PF03960">
    <property type="entry name" value="ArsC"/>
    <property type="match status" value="1"/>
</dbReference>
<sequence length="121" mass="13621">MRLYHNPDCSKSRAALALLRDAGHEPTIVDYLSQPPDTATLDRLLELLDVEPDALVRRNDPAAAQWVQPDEPPLDRNRVIEILTVEPALLQRPILEVDDRALIARPPERVFELVDAEAADE</sequence>
<gene>
    <name evidence="3" type="ORF">ACFOSU_02645</name>
</gene>
<comment type="similarity">
    <text evidence="1 2">Belongs to the ArsC family.</text>
</comment>
<dbReference type="RefSeq" id="WP_380686187.1">
    <property type="nucleotide sequence ID" value="NZ_JBHRSS010000001.1"/>
</dbReference>
<dbReference type="InterPro" id="IPR006660">
    <property type="entry name" value="Arsenate_reductase-like"/>
</dbReference>
<protein>
    <submittedName>
        <fullName evidence="3">ArsC/Spx/MgsR family protein</fullName>
    </submittedName>
</protein>
<dbReference type="Gene3D" id="3.40.30.10">
    <property type="entry name" value="Glutaredoxin"/>
    <property type="match status" value="1"/>
</dbReference>
<evidence type="ECO:0000313" key="4">
    <source>
        <dbReference type="Proteomes" id="UP001595462"/>
    </source>
</evidence>
<reference evidence="4" key="1">
    <citation type="journal article" date="2019" name="Int. J. Syst. Evol. Microbiol.">
        <title>The Global Catalogue of Microorganisms (GCM) 10K type strain sequencing project: providing services to taxonomists for standard genome sequencing and annotation.</title>
        <authorList>
            <consortium name="The Broad Institute Genomics Platform"/>
            <consortium name="The Broad Institute Genome Sequencing Center for Infectious Disease"/>
            <person name="Wu L."/>
            <person name="Ma J."/>
        </authorList>
    </citation>
    <scope>NUCLEOTIDE SEQUENCE [LARGE SCALE GENOMIC DNA]</scope>
    <source>
        <strain evidence="4">KCTC 52640</strain>
    </source>
</reference>
<dbReference type="PROSITE" id="PS51353">
    <property type="entry name" value="ARSC"/>
    <property type="match status" value="1"/>
</dbReference>
<evidence type="ECO:0000313" key="3">
    <source>
        <dbReference type="EMBL" id="MFC3102787.1"/>
    </source>
</evidence>
<evidence type="ECO:0000256" key="1">
    <source>
        <dbReference type="ARBA" id="ARBA00007198"/>
    </source>
</evidence>
<organism evidence="3 4">
    <name type="scientific">Salinisphaera aquimarina</name>
    <dbReference type="NCBI Taxonomy" id="2094031"/>
    <lineage>
        <taxon>Bacteria</taxon>
        <taxon>Pseudomonadati</taxon>
        <taxon>Pseudomonadota</taxon>
        <taxon>Gammaproteobacteria</taxon>
        <taxon>Salinisphaerales</taxon>
        <taxon>Salinisphaeraceae</taxon>
        <taxon>Salinisphaera</taxon>
    </lineage>
</organism>
<comment type="caution">
    <text evidence="3">The sequence shown here is derived from an EMBL/GenBank/DDBJ whole genome shotgun (WGS) entry which is preliminary data.</text>
</comment>
<dbReference type="PANTHER" id="PTHR30041">
    <property type="entry name" value="ARSENATE REDUCTASE"/>
    <property type="match status" value="1"/>
</dbReference>
<name>A0ABV7EJ89_9GAMM</name>
<dbReference type="InterPro" id="IPR036249">
    <property type="entry name" value="Thioredoxin-like_sf"/>
</dbReference>
<accession>A0ABV7EJ89</accession>
<dbReference type="SUPFAM" id="SSF52833">
    <property type="entry name" value="Thioredoxin-like"/>
    <property type="match status" value="1"/>
</dbReference>
<dbReference type="PANTHER" id="PTHR30041:SF4">
    <property type="entry name" value="ARSENATE REDUCTASE"/>
    <property type="match status" value="1"/>
</dbReference>
<proteinExistence type="inferred from homology"/>
<dbReference type="Proteomes" id="UP001595462">
    <property type="component" value="Unassembled WGS sequence"/>
</dbReference>